<dbReference type="EMBL" id="AYSL01001898">
    <property type="protein sequence ID" value="KTF05269.1"/>
    <property type="molecule type" value="Genomic_DNA"/>
</dbReference>
<evidence type="ECO:0000313" key="1">
    <source>
        <dbReference type="EMBL" id="KTF05269.1"/>
    </source>
</evidence>
<dbReference type="AlphaFoldDB" id="A0A1B6NPE5"/>
<comment type="caution">
    <text evidence="1">The sequence shown here is derived from an EMBL/GenBank/DDBJ whole genome shotgun (WGS) entry which is preliminary data.</text>
</comment>
<name>A0A1B6NPE5_9ZZZZ</name>
<gene>
    <name evidence="1" type="ORF">MGSAQ_003234</name>
</gene>
<reference evidence="1" key="1">
    <citation type="submission" date="2013-11" db="EMBL/GenBank/DDBJ databases">
        <title>Microbial diversity, functional groups and degradation webs in Northern and Southern Mediterranean and Red Sea marine crude oil polluted sites.</title>
        <authorList>
            <person name="Daffonchio D."/>
            <person name="Mapelli F."/>
            <person name="Ferrer M."/>
            <person name="Richter M."/>
            <person name="Cherif A."/>
            <person name="Malkawi H.I."/>
            <person name="Yakimov M.M."/>
            <person name="Abdel-Fattah Y.R."/>
            <person name="Blaghen M."/>
            <person name="Golyshin P.N."/>
            <person name="Kalogerakis N."/>
            <person name="Boon N."/>
            <person name="Magagnini M."/>
            <person name="Fava F."/>
        </authorList>
    </citation>
    <scope>NUCLEOTIDE SEQUENCE</scope>
</reference>
<sequence>KGDQTNHRNIINEYWYANLVCMGTQKTKTL</sequence>
<accession>A0A1B6NPE5</accession>
<organism evidence="1">
    <name type="scientific">marine sediment metagenome</name>
    <dbReference type="NCBI Taxonomy" id="412755"/>
    <lineage>
        <taxon>unclassified sequences</taxon>
        <taxon>metagenomes</taxon>
        <taxon>ecological metagenomes</taxon>
    </lineage>
</organism>
<protein>
    <submittedName>
        <fullName evidence="1">Uncharacterized protein</fullName>
    </submittedName>
</protein>
<feature type="non-terminal residue" evidence="1">
    <location>
        <position position="1"/>
    </location>
</feature>
<proteinExistence type="predicted"/>